<dbReference type="Pfam" id="PF00528">
    <property type="entry name" value="BPD_transp_1"/>
    <property type="match status" value="1"/>
</dbReference>
<dbReference type="PANTHER" id="PTHR43386">
    <property type="entry name" value="OLIGOPEPTIDE TRANSPORT SYSTEM PERMEASE PROTEIN APPC"/>
    <property type="match status" value="1"/>
</dbReference>
<gene>
    <name evidence="9" type="ORF">E6K71_06810</name>
</gene>
<proteinExistence type="inferred from homology"/>
<sequence length="522" mass="56100">MESWWRTWWPTCCTGYWIRAWSGARMDSSDSGTPLAPNLRSLLRSVGPAFGVLHLGFRNLLKVLRANPLTLIGFVLVVFLSGTALLVVVTPPVTQVLLGSPVSITPFDPNGLVDEKNIPPWTNAPVLRNESFQSNRTSSWTNATSANRVEGIGSVSNRTGDFLVATNFPMGITRNSVESVGLAVWLTPNGTDPGQYVAVRVSFNGGTTWSPKYPVRAVGPEVRVDVTNLTMWDSSKLSPTSLYLNVTHESDGGTTGNVSLDYLGVTATWISYWHLMGSDTSGRDIFSRLLVALPLDLAIGFAIAGFALFLGGGLGLVAGFWDKPGTIGGVISLTIMRVTDVFLAFPSLVLALAIAATLGRGTGPSVLAVLLTWWPYYVRLTRGEVLAVKHQPYVIAAKAAGVSGGRILFRHVLRNILEPLIVYFTMDVGTVLVVFSTISFVGIGVPASVPEWGNMIEAYGDYLLLFPWMVIFPGLAIFVTVLAFSLLGDGLRDILDPRSRRALTQAAIPAASVPASSARSEA</sequence>
<feature type="transmembrane region" description="Helical" evidence="7">
    <location>
        <begin position="420"/>
        <end position="445"/>
    </location>
</feature>
<keyword evidence="2 7" id="KW-0813">Transport</keyword>
<keyword evidence="3" id="KW-1003">Cell membrane</keyword>
<name>A0A538SBC2_UNCEI</name>
<evidence type="ECO:0000256" key="3">
    <source>
        <dbReference type="ARBA" id="ARBA00022475"/>
    </source>
</evidence>
<feature type="transmembrane region" description="Helical" evidence="7">
    <location>
        <begin position="297"/>
        <end position="321"/>
    </location>
</feature>
<dbReference type="EMBL" id="VBOR01000068">
    <property type="protein sequence ID" value="TMQ48670.1"/>
    <property type="molecule type" value="Genomic_DNA"/>
</dbReference>
<keyword evidence="4 7" id="KW-0812">Transmembrane</keyword>
<dbReference type="CDD" id="cd06261">
    <property type="entry name" value="TM_PBP2"/>
    <property type="match status" value="1"/>
</dbReference>
<evidence type="ECO:0000256" key="4">
    <source>
        <dbReference type="ARBA" id="ARBA00022692"/>
    </source>
</evidence>
<keyword evidence="5 7" id="KW-1133">Transmembrane helix</keyword>
<dbReference type="InterPro" id="IPR000515">
    <property type="entry name" value="MetI-like"/>
</dbReference>
<dbReference type="Proteomes" id="UP000316292">
    <property type="component" value="Unassembled WGS sequence"/>
</dbReference>
<evidence type="ECO:0000313" key="9">
    <source>
        <dbReference type="EMBL" id="TMQ48670.1"/>
    </source>
</evidence>
<evidence type="ECO:0000256" key="5">
    <source>
        <dbReference type="ARBA" id="ARBA00022989"/>
    </source>
</evidence>
<dbReference type="PROSITE" id="PS50928">
    <property type="entry name" value="ABC_TM1"/>
    <property type="match status" value="1"/>
</dbReference>
<protein>
    <submittedName>
        <fullName evidence="9">ABC transporter permease</fullName>
    </submittedName>
</protein>
<feature type="transmembrane region" description="Helical" evidence="7">
    <location>
        <begin position="465"/>
        <end position="491"/>
    </location>
</feature>
<evidence type="ECO:0000256" key="1">
    <source>
        <dbReference type="ARBA" id="ARBA00004651"/>
    </source>
</evidence>
<feature type="transmembrane region" description="Helical" evidence="7">
    <location>
        <begin position="69"/>
        <end position="89"/>
    </location>
</feature>
<dbReference type="InterPro" id="IPR050366">
    <property type="entry name" value="BP-dependent_transpt_permease"/>
</dbReference>
<accession>A0A538SBC2</accession>
<organism evidence="9 10">
    <name type="scientific">Eiseniibacteriota bacterium</name>
    <dbReference type="NCBI Taxonomy" id="2212470"/>
    <lineage>
        <taxon>Bacteria</taxon>
        <taxon>Candidatus Eiseniibacteriota</taxon>
    </lineage>
</organism>
<comment type="similarity">
    <text evidence="7">Belongs to the binding-protein-dependent transport system permease family.</text>
</comment>
<evidence type="ECO:0000259" key="8">
    <source>
        <dbReference type="PROSITE" id="PS50928"/>
    </source>
</evidence>
<feature type="domain" description="ABC transmembrane type-1" evidence="8">
    <location>
        <begin position="293"/>
        <end position="488"/>
    </location>
</feature>
<evidence type="ECO:0000256" key="6">
    <source>
        <dbReference type="ARBA" id="ARBA00023136"/>
    </source>
</evidence>
<dbReference type="InterPro" id="IPR035906">
    <property type="entry name" value="MetI-like_sf"/>
</dbReference>
<evidence type="ECO:0000256" key="2">
    <source>
        <dbReference type="ARBA" id="ARBA00022448"/>
    </source>
</evidence>
<feature type="transmembrane region" description="Helical" evidence="7">
    <location>
        <begin position="341"/>
        <end position="359"/>
    </location>
</feature>
<dbReference type="GO" id="GO:0005886">
    <property type="term" value="C:plasma membrane"/>
    <property type="evidence" value="ECO:0007669"/>
    <property type="project" value="UniProtKB-SubCell"/>
</dbReference>
<evidence type="ECO:0000256" key="7">
    <source>
        <dbReference type="RuleBase" id="RU363032"/>
    </source>
</evidence>
<comment type="caution">
    <text evidence="9">The sequence shown here is derived from an EMBL/GenBank/DDBJ whole genome shotgun (WGS) entry which is preliminary data.</text>
</comment>
<dbReference type="SUPFAM" id="SSF161098">
    <property type="entry name" value="MetI-like"/>
    <property type="match status" value="1"/>
</dbReference>
<evidence type="ECO:0000313" key="10">
    <source>
        <dbReference type="Proteomes" id="UP000316292"/>
    </source>
</evidence>
<dbReference type="PANTHER" id="PTHR43386:SF1">
    <property type="entry name" value="D,D-DIPEPTIDE TRANSPORT SYSTEM PERMEASE PROTEIN DDPC-RELATED"/>
    <property type="match status" value="1"/>
</dbReference>
<reference evidence="9 10" key="1">
    <citation type="journal article" date="2019" name="Nat. Microbiol.">
        <title>Mediterranean grassland soil C-N compound turnover is dependent on rainfall and depth, and is mediated by genomically divergent microorganisms.</title>
        <authorList>
            <person name="Diamond S."/>
            <person name="Andeer P.F."/>
            <person name="Li Z."/>
            <person name="Crits-Christoph A."/>
            <person name="Burstein D."/>
            <person name="Anantharaman K."/>
            <person name="Lane K.R."/>
            <person name="Thomas B.C."/>
            <person name="Pan C."/>
            <person name="Northen T.R."/>
            <person name="Banfield J.F."/>
        </authorList>
    </citation>
    <scope>NUCLEOTIDE SEQUENCE [LARGE SCALE GENOMIC DNA]</scope>
    <source>
        <strain evidence="9">WS_1</strain>
    </source>
</reference>
<comment type="subcellular location">
    <subcellularLocation>
        <location evidence="1 7">Cell membrane</location>
        <topology evidence="1 7">Multi-pass membrane protein</topology>
    </subcellularLocation>
</comment>
<keyword evidence="6 7" id="KW-0472">Membrane</keyword>
<dbReference type="GO" id="GO:0055085">
    <property type="term" value="P:transmembrane transport"/>
    <property type="evidence" value="ECO:0007669"/>
    <property type="project" value="InterPro"/>
</dbReference>
<dbReference type="AlphaFoldDB" id="A0A538SBC2"/>
<dbReference type="Gene3D" id="1.10.3720.10">
    <property type="entry name" value="MetI-like"/>
    <property type="match status" value="1"/>
</dbReference>